<dbReference type="Pfam" id="PF02737">
    <property type="entry name" value="3HCDH_N"/>
    <property type="match status" value="2"/>
</dbReference>
<evidence type="ECO:0000256" key="3">
    <source>
        <dbReference type="ARBA" id="ARBA00023002"/>
    </source>
</evidence>
<dbReference type="PANTHER" id="PTHR48075">
    <property type="entry name" value="3-HYDROXYACYL-COA DEHYDROGENASE FAMILY PROTEIN"/>
    <property type="match status" value="1"/>
</dbReference>
<dbReference type="InterPro" id="IPR013328">
    <property type="entry name" value="6PGD_dom2"/>
</dbReference>
<dbReference type="EMBL" id="JBHSPX010000004">
    <property type="protein sequence ID" value="MFC6063216.1"/>
    <property type="molecule type" value="Genomic_DNA"/>
</dbReference>
<evidence type="ECO:0000256" key="1">
    <source>
        <dbReference type="ARBA" id="ARBA00005086"/>
    </source>
</evidence>
<feature type="domain" description="3-hydroxyacyl-CoA dehydrogenase C-terminal" evidence="4">
    <location>
        <begin position="463"/>
        <end position="555"/>
    </location>
</feature>
<gene>
    <name evidence="6" type="ORF">ACFP4F_11700</name>
</gene>
<comment type="similarity">
    <text evidence="2">Belongs to the 3-hydroxyacyl-CoA dehydrogenase family.</text>
</comment>
<accession>A0ABW1MHC5</accession>
<dbReference type="Gene3D" id="3.40.50.720">
    <property type="entry name" value="NAD(P)-binding Rossmann-like Domain"/>
    <property type="match status" value="2"/>
</dbReference>
<evidence type="ECO:0000313" key="6">
    <source>
        <dbReference type="EMBL" id="MFC6063216.1"/>
    </source>
</evidence>
<name>A0ABW1MHC5_9ACTN</name>
<comment type="pathway">
    <text evidence="1">Lipid metabolism; butanoate metabolism.</text>
</comment>
<feature type="domain" description="3-hydroxyacyl-CoA dehydrogenase NAD binding" evidence="5">
    <location>
        <begin position="287"/>
        <end position="460"/>
    </location>
</feature>
<dbReference type="InterPro" id="IPR006176">
    <property type="entry name" value="3-OHacyl-CoA_DH_NAD-bd"/>
</dbReference>
<comment type="caution">
    <text evidence="6">The sequence shown here is derived from an EMBL/GenBank/DDBJ whole genome shotgun (WGS) entry which is preliminary data.</text>
</comment>
<dbReference type="InterPro" id="IPR008927">
    <property type="entry name" value="6-PGluconate_DH-like_C_sf"/>
</dbReference>
<evidence type="ECO:0000256" key="2">
    <source>
        <dbReference type="ARBA" id="ARBA00009463"/>
    </source>
</evidence>
<feature type="domain" description="3-hydroxyacyl-CoA dehydrogenase NAD binding" evidence="5">
    <location>
        <begin position="12"/>
        <end position="160"/>
    </location>
</feature>
<evidence type="ECO:0000259" key="5">
    <source>
        <dbReference type="Pfam" id="PF02737"/>
    </source>
</evidence>
<sequence length="571" mass="58107">MDDEAEQAGVRTVAVVGLGTAGAALARRCADAGLRTIGVTEDAADADRARRELAGTGTEVTCALDTVAAADVVIEAVPERAAAKRAVLAAVAAHRAPGTPVLTTALTLTAAELAAASGGPGLQALRFVRADRLTAVELARAPGTPERHTAVVLALLHRLGLRAHQVPDLPGSIAPVLLFALLNQAAWMHEEGHASAAALDTAVRLGCGWPDGPLRTLDAIGLDTALDVLDGLHGRLGPRFEPPPGMRKLVAQGALGAKTGRGYACGNITATPAPTITSAPIPGIGPVVVIGSGTMATGIGEVFLRGGYRTVLLARTPEKAAAADEAVRFGLERTAASGPDPAEAMTRWTATADRSALGRAGLVIEAVVEDPAVKRDLFAELGAVCAPGTLLATTTSSLPVGECGTASGRPADVVGLHFFNPAPAMPLVELVRAAGTGEPALATARRIVTGLGKTPVECADRTGFLVNALLFPYLNDALGLLEDGAVGPALLDAAVKSVGGQPIGPTRLLDTVGADVALTVARRLYEQYGRRPEFAPAPLLERLVDGGFLGRKSAGRGLRAYLTEAAATVAA</sequence>
<dbReference type="RefSeq" id="WP_031053722.1">
    <property type="nucleotide sequence ID" value="NZ_JBHSPX010000004.1"/>
</dbReference>
<dbReference type="InterPro" id="IPR006108">
    <property type="entry name" value="3HC_DH_C"/>
</dbReference>
<protein>
    <submittedName>
        <fullName evidence="6">3-hydroxyacyl-CoA dehydrogenase NAD-binding domain-containing protein</fullName>
    </submittedName>
</protein>
<evidence type="ECO:0000313" key="7">
    <source>
        <dbReference type="Proteomes" id="UP001596139"/>
    </source>
</evidence>
<dbReference type="Proteomes" id="UP001596139">
    <property type="component" value="Unassembled WGS sequence"/>
</dbReference>
<keyword evidence="3" id="KW-0560">Oxidoreductase</keyword>
<dbReference type="Pfam" id="PF00725">
    <property type="entry name" value="3HCDH"/>
    <property type="match status" value="2"/>
</dbReference>
<organism evidence="6 7">
    <name type="scientific">Streptomyces ochraceiscleroticus</name>
    <dbReference type="NCBI Taxonomy" id="47761"/>
    <lineage>
        <taxon>Bacteria</taxon>
        <taxon>Bacillati</taxon>
        <taxon>Actinomycetota</taxon>
        <taxon>Actinomycetes</taxon>
        <taxon>Kitasatosporales</taxon>
        <taxon>Streptomycetaceae</taxon>
        <taxon>Streptomyces</taxon>
    </lineage>
</organism>
<dbReference type="InterPro" id="IPR036291">
    <property type="entry name" value="NAD(P)-bd_dom_sf"/>
</dbReference>
<dbReference type="SUPFAM" id="SSF51735">
    <property type="entry name" value="NAD(P)-binding Rossmann-fold domains"/>
    <property type="match status" value="2"/>
</dbReference>
<dbReference type="SUPFAM" id="SSF48179">
    <property type="entry name" value="6-phosphogluconate dehydrogenase C-terminal domain-like"/>
    <property type="match status" value="2"/>
</dbReference>
<reference evidence="7" key="1">
    <citation type="journal article" date="2019" name="Int. J. Syst. Evol. Microbiol.">
        <title>The Global Catalogue of Microorganisms (GCM) 10K type strain sequencing project: providing services to taxonomists for standard genome sequencing and annotation.</title>
        <authorList>
            <consortium name="The Broad Institute Genomics Platform"/>
            <consortium name="The Broad Institute Genome Sequencing Center for Infectious Disease"/>
            <person name="Wu L."/>
            <person name="Ma J."/>
        </authorList>
    </citation>
    <scope>NUCLEOTIDE SEQUENCE [LARGE SCALE GENOMIC DNA]</scope>
    <source>
        <strain evidence="7">CGMCC 1.15180</strain>
    </source>
</reference>
<keyword evidence="7" id="KW-1185">Reference proteome</keyword>
<dbReference type="Gene3D" id="1.10.1040.10">
    <property type="entry name" value="N-(1-d-carboxylethyl)-l-norvaline Dehydrogenase, domain 2"/>
    <property type="match status" value="2"/>
</dbReference>
<evidence type="ECO:0000259" key="4">
    <source>
        <dbReference type="Pfam" id="PF00725"/>
    </source>
</evidence>
<dbReference type="PANTHER" id="PTHR48075:SF9">
    <property type="entry name" value="3-HYDROXYBUTYRYL-COA DEHYDROGENASE"/>
    <property type="match status" value="1"/>
</dbReference>
<feature type="domain" description="3-hydroxyacyl-CoA dehydrogenase C-terminal" evidence="4">
    <location>
        <begin position="177"/>
        <end position="263"/>
    </location>
</feature>
<proteinExistence type="inferred from homology"/>